<keyword evidence="8" id="KW-1185">Reference proteome</keyword>
<evidence type="ECO:0000256" key="2">
    <source>
        <dbReference type="ARBA" id="ARBA00007525"/>
    </source>
</evidence>
<dbReference type="InterPro" id="IPR008604">
    <property type="entry name" value="MAP7_fam"/>
</dbReference>
<feature type="compositionally biased region" description="Low complexity" evidence="6">
    <location>
        <begin position="150"/>
        <end position="162"/>
    </location>
</feature>
<evidence type="ECO:0000256" key="5">
    <source>
        <dbReference type="ARBA" id="ARBA00023212"/>
    </source>
</evidence>
<dbReference type="PANTHER" id="PTHR15073:SF4">
    <property type="entry name" value="ENSCONSIN"/>
    <property type="match status" value="1"/>
</dbReference>
<evidence type="ECO:0000256" key="1">
    <source>
        <dbReference type="ARBA" id="ARBA00004245"/>
    </source>
</evidence>
<feature type="region of interest" description="Disordered" evidence="6">
    <location>
        <begin position="1"/>
        <end position="74"/>
    </location>
</feature>
<dbReference type="PANTHER" id="PTHR15073">
    <property type="entry name" value="MICROTUBULE-ASSOCIATED PROTEIN"/>
    <property type="match status" value="1"/>
</dbReference>
<evidence type="ECO:0000313" key="9">
    <source>
        <dbReference type="RGD" id="1308866"/>
    </source>
</evidence>
<dbReference type="Proteomes" id="UP000002494">
    <property type="component" value="Chromosome 1"/>
</dbReference>
<feature type="compositionally biased region" description="Basic and acidic residues" evidence="6">
    <location>
        <begin position="265"/>
        <end position="283"/>
    </location>
</feature>
<accession>A0A8I5ZPP9</accession>
<feature type="compositionally biased region" description="Basic and acidic residues" evidence="6">
    <location>
        <begin position="351"/>
        <end position="410"/>
    </location>
</feature>
<feature type="region of interest" description="Disordered" evidence="6">
    <location>
        <begin position="94"/>
        <end position="188"/>
    </location>
</feature>
<dbReference type="Pfam" id="PF05672">
    <property type="entry name" value="MAP7"/>
    <property type="match status" value="1"/>
</dbReference>
<reference evidence="7" key="3">
    <citation type="submission" date="2025-09" db="UniProtKB">
        <authorList>
            <consortium name="Ensembl"/>
        </authorList>
    </citation>
    <scope>IDENTIFICATION</scope>
    <source>
        <strain evidence="7">Brown Norway</strain>
    </source>
</reference>
<dbReference type="AGR" id="RGD:1308866"/>
<feature type="region of interest" description="Disordered" evidence="6">
    <location>
        <begin position="232"/>
        <end position="410"/>
    </location>
</feature>
<dbReference type="AlphaFoldDB" id="A0A8I5ZPP9"/>
<feature type="compositionally biased region" description="Polar residues" evidence="6">
    <location>
        <begin position="21"/>
        <end position="35"/>
    </location>
</feature>
<proteinExistence type="evidence at protein level"/>
<reference evidence="7" key="1">
    <citation type="submission" date="2024-01" db="EMBL/GenBank/DDBJ databases">
        <title>GRCr8: a new rat reference genome assembly contstructed from accurate long reads and long range scaffolding.</title>
        <authorList>
            <person name="Doris P.A."/>
            <person name="Kalbfleisch T."/>
            <person name="Li K."/>
            <person name="Howe K."/>
            <person name="Wood J."/>
        </authorList>
    </citation>
    <scope>NUCLEOTIDE SEQUENCE [LARGE SCALE GENOMIC DNA]</scope>
    <source>
        <strain evidence="7">Brown Norway</strain>
    </source>
</reference>
<feature type="compositionally biased region" description="Pro residues" evidence="6">
    <location>
        <begin position="308"/>
        <end position="331"/>
    </location>
</feature>
<keyword evidence="5" id="KW-0206">Cytoskeleton</keyword>
<feature type="compositionally biased region" description="Basic and acidic residues" evidence="6">
    <location>
        <begin position="94"/>
        <end position="134"/>
    </location>
</feature>
<comment type="subcellular location">
    <subcellularLocation>
        <location evidence="1">Cytoplasm</location>
        <location evidence="1">Cytoskeleton</location>
    </subcellularLocation>
</comment>
<organism evidence="7 8">
    <name type="scientific">Rattus norvegicus</name>
    <name type="common">Rat</name>
    <dbReference type="NCBI Taxonomy" id="10116"/>
    <lineage>
        <taxon>Eukaryota</taxon>
        <taxon>Metazoa</taxon>
        <taxon>Chordata</taxon>
        <taxon>Craniata</taxon>
        <taxon>Vertebrata</taxon>
        <taxon>Euteleostomi</taxon>
        <taxon>Mammalia</taxon>
        <taxon>Eutheria</taxon>
        <taxon>Euarchontoglires</taxon>
        <taxon>Glires</taxon>
        <taxon>Rodentia</taxon>
        <taxon>Myomorpha</taxon>
        <taxon>Muroidea</taxon>
        <taxon>Muridae</taxon>
        <taxon>Murinae</taxon>
        <taxon>Rattus</taxon>
    </lineage>
</organism>
<gene>
    <name evidence="7 9" type="primary">Map7</name>
</gene>
<dbReference type="InterPro" id="IPR051483">
    <property type="entry name" value="MAP7_domain-containing"/>
</dbReference>
<dbReference type="GO" id="GO:0015630">
    <property type="term" value="C:microtubule cytoskeleton"/>
    <property type="evidence" value="ECO:0007669"/>
    <property type="project" value="InterPro"/>
</dbReference>
<evidence type="ECO:0000256" key="6">
    <source>
        <dbReference type="SAM" id="MobiDB-lite"/>
    </source>
</evidence>
<evidence type="ECO:0000256" key="3">
    <source>
        <dbReference type="ARBA" id="ARBA00022490"/>
    </source>
</evidence>
<evidence type="ECO:0000313" key="7">
    <source>
        <dbReference type="Ensembl" id="ENSRNOP00000080280.2"/>
    </source>
</evidence>
<comment type="similarity">
    <text evidence="2">Belongs to the MAP7 family.</text>
</comment>
<evidence type="ECO:0000256" key="4">
    <source>
        <dbReference type="ARBA" id="ARBA00023054"/>
    </source>
</evidence>
<keyword evidence="10" id="KW-1267">Proteomics identification</keyword>
<evidence type="ECO:0000313" key="8">
    <source>
        <dbReference type="Proteomes" id="UP000002494"/>
    </source>
</evidence>
<protein>
    <submittedName>
        <fullName evidence="7">Microtubule-associated protein 7</fullName>
    </submittedName>
</protein>
<dbReference type="GO" id="GO:0000226">
    <property type="term" value="P:microtubule cytoskeleton organization"/>
    <property type="evidence" value="ECO:0007669"/>
    <property type="project" value="InterPro"/>
</dbReference>
<name>A0A8I5ZPP9_RAT</name>
<evidence type="ECO:0007829" key="10">
    <source>
        <dbReference type="PeptideAtlas" id="A0A8I5ZPP9"/>
    </source>
</evidence>
<feature type="compositionally biased region" description="Basic and acidic residues" evidence="6">
    <location>
        <begin position="45"/>
        <end position="74"/>
    </location>
</feature>
<dbReference type="RGD" id="1308866">
    <property type="gene designation" value="Map7"/>
</dbReference>
<keyword evidence="3" id="KW-0963">Cytoplasm</keyword>
<dbReference type="GeneTree" id="ENSGT00950000182941"/>
<dbReference type="Ensembl" id="ENSRNOT00000099073.2">
    <property type="protein sequence ID" value="ENSRNOP00000080280.2"/>
    <property type="gene ID" value="ENSRNOG00000012701.8"/>
</dbReference>
<reference evidence="7" key="2">
    <citation type="submission" date="2025-08" db="UniProtKB">
        <authorList>
            <consortium name="Ensembl"/>
        </authorList>
    </citation>
    <scope>IDENTIFICATION</scope>
    <source>
        <strain evidence="7">Brown Norway</strain>
    </source>
</reference>
<sequence length="605" mass="67149">MSHSVASDGYKIQGKRPAPSRPTSTLSGQTSNHSGNKPDPPPVLRVDDRQRLARERREEREKQLAARETVWLEREERARQHYERHLEARKKKLEDQRLKEERRRAAVEEKRRQRLEEDKERHEAVVRRTMERSQKPKQKYNRWSWGSPLHGSSSIHSGASCSPITTPFKTAHSRNPVDRPKLFITPPEGSARRRTIHGISVSTVWRGPCAPGLVLTTHCPCLLWPRPPSKSMPHLPGTPRPASSLTPGPVRAAASSSSPGNIRPVKREVKVEPEKKDPEKKVTNDPTIKGRVPLVKVEEGTVEEGTPVKPPDPAVPAPTPATDPAPAPPSPSSVSVGVIPKTSAGTTDPEEATRLLAEKRRLAREQREKEERERKEKEELERQKIEELARRVAEERSRREEEARRLEAEQARKREELALRLAEEERERWEREEVERAQKQVWTTGFAGVGGGVSKVSRVLGAIVVSACLPKTTGQSNGDMVKGVLAGETEVSALPGVNSPGHVESAGSTHGVALQQSKVTIESSPDLEKQPNENGMSTQNENFEEIINLPVGSKASRLDVSNENPEIPLKPILAFNDEGTLGPLPQVDGVQTQQTTGKLVADCFL</sequence>
<keyword evidence="4" id="KW-0175">Coiled coil</keyword>